<sequence>MLIVLVGRPEGKRSLERLKRRWKDNIKTDLKEIEYDARDWINLAQDRDRLRAYVIRYLVKPNAFVVVAHSKNLMVEVWTPKKILNWSPLGRRKKRRLRLTWREGAVEDMRARGLKDGSWDDRNRLKRGIEDNR</sequence>
<name>A0ABQ8T5Q6_PERAM</name>
<keyword evidence="2" id="KW-1185">Reference proteome</keyword>
<organism evidence="1 2">
    <name type="scientific">Periplaneta americana</name>
    <name type="common">American cockroach</name>
    <name type="synonym">Blatta americana</name>
    <dbReference type="NCBI Taxonomy" id="6978"/>
    <lineage>
        <taxon>Eukaryota</taxon>
        <taxon>Metazoa</taxon>
        <taxon>Ecdysozoa</taxon>
        <taxon>Arthropoda</taxon>
        <taxon>Hexapoda</taxon>
        <taxon>Insecta</taxon>
        <taxon>Pterygota</taxon>
        <taxon>Neoptera</taxon>
        <taxon>Polyneoptera</taxon>
        <taxon>Dictyoptera</taxon>
        <taxon>Blattodea</taxon>
        <taxon>Blattoidea</taxon>
        <taxon>Blattidae</taxon>
        <taxon>Blattinae</taxon>
        <taxon>Periplaneta</taxon>
    </lineage>
</organism>
<protein>
    <submittedName>
        <fullName evidence="1">Uncharacterized protein</fullName>
    </submittedName>
</protein>
<evidence type="ECO:0000313" key="2">
    <source>
        <dbReference type="Proteomes" id="UP001148838"/>
    </source>
</evidence>
<reference evidence="1 2" key="1">
    <citation type="journal article" date="2022" name="Allergy">
        <title>Genome assembly and annotation of Periplaneta americana reveal a comprehensive cockroach allergen profile.</title>
        <authorList>
            <person name="Wang L."/>
            <person name="Xiong Q."/>
            <person name="Saelim N."/>
            <person name="Wang L."/>
            <person name="Nong W."/>
            <person name="Wan A.T."/>
            <person name="Shi M."/>
            <person name="Liu X."/>
            <person name="Cao Q."/>
            <person name="Hui J.H.L."/>
            <person name="Sookrung N."/>
            <person name="Leung T.F."/>
            <person name="Tungtrongchitr A."/>
            <person name="Tsui S.K.W."/>
        </authorList>
    </citation>
    <scope>NUCLEOTIDE SEQUENCE [LARGE SCALE GENOMIC DNA]</scope>
    <source>
        <strain evidence="1">PWHHKU_190912</strain>
    </source>
</reference>
<proteinExistence type="predicted"/>
<accession>A0ABQ8T5Q6</accession>
<gene>
    <name evidence="1" type="ORF">ANN_11186</name>
</gene>
<dbReference type="Proteomes" id="UP001148838">
    <property type="component" value="Unassembled WGS sequence"/>
</dbReference>
<dbReference type="EMBL" id="JAJSOF020000015">
    <property type="protein sequence ID" value="KAJ4441331.1"/>
    <property type="molecule type" value="Genomic_DNA"/>
</dbReference>
<comment type="caution">
    <text evidence="1">The sequence shown here is derived from an EMBL/GenBank/DDBJ whole genome shotgun (WGS) entry which is preliminary data.</text>
</comment>
<evidence type="ECO:0000313" key="1">
    <source>
        <dbReference type="EMBL" id="KAJ4441331.1"/>
    </source>
</evidence>